<dbReference type="EMBL" id="CP014059">
    <property type="protein sequence ID" value="AMG34595.1"/>
    <property type="molecule type" value="Genomic_DNA"/>
</dbReference>
<proteinExistence type="predicted"/>
<organism evidence="1 2">
    <name type="scientific">Alcaligenes xylosoxydans xylosoxydans</name>
    <name type="common">Achromobacter xylosoxidans</name>
    <dbReference type="NCBI Taxonomy" id="85698"/>
    <lineage>
        <taxon>Bacteria</taxon>
        <taxon>Pseudomonadati</taxon>
        <taxon>Pseudomonadota</taxon>
        <taxon>Betaproteobacteria</taxon>
        <taxon>Burkholderiales</taxon>
        <taxon>Alcaligenaceae</taxon>
        <taxon>Achromobacter</taxon>
    </lineage>
</organism>
<evidence type="ECO:0000313" key="1">
    <source>
        <dbReference type="EMBL" id="AMG34595.1"/>
    </source>
</evidence>
<dbReference type="NCBIfam" id="NF041544">
    <property type="entry name" value="ParC"/>
    <property type="match status" value="1"/>
</dbReference>
<dbReference type="RefSeq" id="WP_011997474.1">
    <property type="nucleotide sequence ID" value="NZ_CP014059.2"/>
</dbReference>
<evidence type="ECO:0000313" key="2">
    <source>
        <dbReference type="Proteomes" id="UP000060602"/>
    </source>
</evidence>
<dbReference type="AlphaFoldDB" id="A0A109XUW2"/>
<reference evidence="2" key="1">
    <citation type="submission" date="2015-12" db="EMBL/GenBank/DDBJ databases">
        <title>FDA dAtabase for Regulatory Grade micrObial Sequences (FDA-ARGOS): Supporting development and validation of Infectious Disease Dx tests.</title>
        <authorList>
            <person name="Case J."/>
            <person name="Tallon L."/>
            <person name="Sadzewicz L."/>
            <person name="Sengamalay N."/>
            <person name="Ott S."/>
            <person name="Godinez A."/>
            <person name="Nagaraj S."/>
            <person name="Nadendla S."/>
            <person name="Sichtig H."/>
        </authorList>
    </citation>
    <scope>NUCLEOTIDE SEQUENCE [LARGE SCALE GENOMIC DNA]</scope>
    <source>
        <strain evidence="2">FDAARGOS_147</strain>
        <plasmid evidence="2">Plasmid</plasmid>
    </source>
</reference>
<accession>A0A109XUW2</accession>
<protein>
    <submittedName>
        <fullName evidence="1">Partition protein</fullName>
    </submittedName>
</protein>
<dbReference type="InterPro" id="IPR048082">
    <property type="entry name" value="ParC-like"/>
</dbReference>
<name>A0A109XUW2_ALCXX</name>
<gene>
    <name evidence="1" type="ORF">AL504_00050</name>
</gene>
<keyword evidence="1" id="KW-0614">Plasmid</keyword>
<geneLocation type="plasmid" evidence="1">
    <name>unnamed</name>
</geneLocation>
<dbReference type="Proteomes" id="UP000060602">
    <property type="component" value="Plasmid unnamed"/>
</dbReference>
<sequence length="104" mass="11070">MITFDSKAVINPTAFKEVVLVGGVQGATVTVAEKGLVLALRIGGENRILGQYRGGPRYFRTIDAAASLLIQHGIYRFEADVAGWKPKTLTRKGGELLGGTGIEP</sequence>